<evidence type="ECO:0000313" key="1">
    <source>
        <dbReference type="EMBL" id="TYO91924.1"/>
    </source>
</evidence>
<evidence type="ECO:0000313" key="2">
    <source>
        <dbReference type="Proteomes" id="UP000324513"/>
    </source>
</evidence>
<gene>
    <name evidence="1" type="ORF">LX74_02175</name>
</gene>
<organism evidence="1 2">
    <name type="scientific">Elizabethkingia miricola</name>
    <name type="common">Chryseobacterium miricola</name>
    <dbReference type="NCBI Taxonomy" id="172045"/>
    <lineage>
        <taxon>Bacteria</taxon>
        <taxon>Pseudomonadati</taxon>
        <taxon>Bacteroidota</taxon>
        <taxon>Flavobacteriia</taxon>
        <taxon>Flavobacteriales</taxon>
        <taxon>Weeksellaceae</taxon>
        <taxon>Elizabethkingia</taxon>
    </lineage>
</organism>
<proteinExistence type="predicted"/>
<dbReference type="EMBL" id="VNHK01000006">
    <property type="protein sequence ID" value="TYO91924.1"/>
    <property type="molecule type" value="Genomic_DNA"/>
</dbReference>
<accession>A0ABY3NG13</accession>
<keyword evidence="2" id="KW-1185">Reference proteome</keyword>
<dbReference type="Proteomes" id="UP000324513">
    <property type="component" value="Unassembled WGS sequence"/>
</dbReference>
<protein>
    <submittedName>
        <fullName evidence="1">Uncharacterized protein</fullName>
    </submittedName>
</protein>
<comment type="caution">
    <text evidence="1">The sequence shown here is derived from an EMBL/GenBank/DDBJ whole genome shotgun (WGS) entry which is preliminary data.</text>
</comment>
<sequence length="43" mass="5246">MQYCFKNKNYIHYCNKVSLITSKFKKEEIEKYNGSKRNHNTNT</sequence>
<reference evidence="1 2" key="1">
    <citation type="submission" date="2019-07" db="EMBL/GenBank/DDBJ databases">
        <title>Genomic Encyclopedia of Archaeal and Bacterial Type Strains, Phase II (KMG-II): from individual species to whole genera.</title>
        <authorList>
            <person name="Goeker M."/>
        </authorList>
    </citation>
    <scope>NUCLEOTIDE SEQUENCE [LARGE SCALE GENOMIC DNA]</scope>
    <source>
        <strain evidence="1 2">DSM 14571</strain>
    </source>
</reference>
<name>A0ABY3NG13_ELIMR</name>